<name>A0A9Q0BI89_9MUSC</name>
<evidence type="ECO:0000313" key="1">
    <source>
        <dbReference type="EMBL" id="KAI8033587.1"/>
    </source>
</evidence>
<organism evidence="1 2">
    <name type="scientific">Drosophila gunungcola</name>
    <name type="common">fruit fly</name>
    <dbReference type="NCBI Taxonomy" id="103775"/>
    <lineage>
        <taxon>Eukaryota</taxon>
        <taxon>Metazoa</taxon>
        <taxon>Ecdysozoa</taxon>
        <taxon>Arthropoda</taxon>
        <taxon>Hexapoda</taxon>
        <taxon>Insecta</taxon>
        <taxon>Pterygota</taxon>
        <taxon>Neoptera</taxon>
        <taxon>Endopterygota</taxon>
        <taxon>Diptera</taxon>
        <taxon>Brachycera</taxon>
        <taxon>Muscomorpha</taxon>
        <taxon>Ephydroidea</taxon>
        <taxon>Drosophilidae</taxon>
        <taxon>Drosophila</taxon>
        <taxon>Sophophora</taxon>
    </lineage>
</organism>
<reference evidence="1" key="1">
    <citation type="journal article" date="2023" name="Genome Biol. Evol.">
        <title>Long-read-based Genome Assembly of Drosophila gunungcola Reveals Fewer Chemosensory Genes in Flower-breeding Species.</title>
        <authorList>
            <person name="Negi A."/>
            <person name="Liao B.Y."/>
            <person name="Yeh S.D."/>
        </authorList>
    </citation>
    <scope>NUCLEOTIDE SEQUENCE</scope>
    <source>
        <strain evidence="1">Sukarami</strain>
    </source>
</reference>
<accession>A0A9Q0BI89</accession>
<dbReference type="AlphaFoldDB" id="A0A9Q0BI89"/>
<comment type="caution">
    <text evidence="1">The sequence shown here is derived from an EMBL/GenBank/DDBJ whole genome shotgun (WGS) entry which is preliminary data.</text>
</comment>
<keyword evidence="2" id="KW-1185">Reference proteome</keyword>
<protein>
    <submittedName>
        <fullName evidence="1">Uncharacterized protein</fullName>
    </submittedName>
</protein>
<gene>
    <name evidence="1" type="ORF">M5D96_013655</name>
</gene>
<dbReference type="Proteomes" id="UP001059596">
    <property type="component" value="Unassembled WGS sequence"/>
</dbReference>
<dbReference type="EMBL" id="JAMKOV010000119">
    <property type="protein sequence ID" value="KAI8033587.1"/>
    <property type="molecule type" value="Genomic_DNA"/>
</dbReference>
<sequence>MTVPGTGKVLRPTFILMKHYSSHKEGTVTASQTILKTFDWPSLNKTYKAKSMAKKMREDENGQE</sequence>
<evidence type="ECO:0000313" key="2">
    <source>
        <dbReference type="Proteomes" id="UP001059596"/>
    </source>
</evidence>
<proteinExistence type="predicted"/>